<dbReference type="RefSeq" id="WP_071655777.1">
    <property type="nucleotide sequence ID" value="NZ_MLCF01000026.1"/>
</dbReference>
<sequence>MSATTIETFTVRHDGVVLPVSRGGRRGPGPGVVFCPGLGTTQEDLGELIGLLRRDHEVVGFDLRGHGAASAAERYTFDAFLGDFGAVMAAVGLPEPPVLVGHSLGADVVLHHAAAAGPGAVAGLVLVDGANPLPEPFLTGDDLEEFRALAEAAAGGDETGRGPTARQILDLNLEMDEVRSTILDAYRTVEAPVTVVMSTSIAGAAAGVIAEERMDRHNRLWRSGAERLLRERPGIAAHWLDADHRLVLTHAPDIARIVRGATLAAC</sequence>
<dbReference type="STRING" id="1428644.BIV57_06745"/>
<feature type="domain" description="AB hydrolase-1" evidence="1">
    <location>
        <begin position="32"/>
        <end position="147"/>
    </location>
</feature>
<proteinExistence type="predicted"/>
<gene>
    <name evidence="2" type="ORF">BIV57_06745</name>
</gene>
<name>A0A1J7BHQ5_9ACTN</name>
<protein>
    <submittedName>
        <fullName evidence="2">Alpha/beta hydrolase</fullName>
    </submittedName>
</protein>
<evidence type="ECO:0000313" key="2">
    <source>
        <dbReference type="EMBL" id="OIV38227.1"/>
    </source>
</evidence>
<dbReference type="SUPFAM" id="SSF53474">
    <property type="entry name" value="alpha/beta-Hydrolases"/>
    <property type="match status" value="1"/>
</dbReference>
<dbReference type="AlphaFoldDB" id="A0A1J7BHQ5"/>
<dbReference type="InterPro" id="IPR050228">
    <property type="entry name" value="Carboxylesterase_BioH"/>
</dbReference>
<dbReference type="OrthoDB" id="2645723at2"/>
<accession>A0A1J7BHQ5</accession>
<dbReference type="PANTHER" id="PTHR43194:SF2">
    <property type="entry name" value="PEROXISOMAL MEMBRANE PROTEIN LPX1"/>
    <property type="match status" value="1"/>
</dbReference>
<dbReference type="EMBL" id="MLCF01000026">
    <property type="protein sequence ID" value="OIV38227.1"/>
    <property type="molecule type" value="Genomic_DNA"/>
</dbReference>
<evidence type="ECO:0000313" key="3">
    <source>
        <dbReference type="Proteomes" id="UP000243342"/>
    </source>
</evidence>
<organism evidence="2 3">
    <name type="scientific">Mangrovactinospora gilvigrisea</name>
    <dbReference type="NCBI Taxonomy" id="1428644"/>
    <lineage>
        <taxon>Bacteria</taxon>
        <taxon>Bacillati</taxon>
        <taxon>Actinomycetota</taxon>
        <taxon>Actinomycetes</taxon>
        <taxon>Kitasatosporales</taxon>
        <taxon>Streptomycetaceae</taxon>
        <taxon>Mangrovactinospora</taxon>
    </lineage>
</organism>
<reference evidence="2 3" key="1">
    <citation type="submission" date="2016-10" db="EMBL/GenBank/DDBJ databases">
        <title>Genome sequence of Streptomyces gilvigriseus MUSC 26.</title>
        <authorList>
            <person name="Lee L.-H."/>
            <person name="Ser H.-L."/>
        </authorList>
    </citation>
    <scope>NUCLEOTIDE SEQUENCE [LARGE SCALE GENOMIC DNA]</scope>
    <source>
        <strain evidence="2 3">MUSC 26</strain>
    </source>
</reference>
<dbReference type="InterPro" id="IPR029058">
    <property type="entry name" value="AB_hydrolase_fold"/>
</dbReference>
<keyword evidence="2" id="KW-0378">Hydrolase</keyword>
<dbReference type="Proteomes" id="UP000243342">
    <property type="component" value="Unassembled WGS sequence"/>
</dbReference>
<keyword evidence="3" id="KW-1185">Reference proteome</keyword>
<dbReference type="PANTHER" id="PTHR43194">
    <property type="entry name" value="HYDROLASE ALPHA/BETA FOLD FAMILY"/>
    <property type="match status" value="1"/>
</dbReference>
<dbReference type="InterPro" id="IPR000073">
    <property type="entry name" value="AB_hydrolase_1"/>
</dbReference>
<dbReference type="Pfam" id="PF00561">
    <property type="entry name" value="Abhydrolase_1"/>
    <property type="match status" value="1"/>
</dbReference>
<evidence type="ECO:0000259" key="1">
    <source>
        <dbReference type="Pfam" id="PF00561"/>
    </source>
</evidence>
<dbReference type="GO" id="GO:0016787">
    <property type="term" value="F:hydrolase activity"/>
    <property type="evidence" value="ECO:0007669"/>
    <property type="project" value="UniProtKB-KW"/>
</dbReference>
<dbReference type="Gene3D" id="3.40.50.1820">
    <property type="entry name" value="alpha/beta hydrolase"/>
    <property type="match status" value="1"/>
</dbReference>
<comment type="caution">
    <text evidence="2">The sequence shown here is derived from an EMBL/GenBank/DDBJ whole genome shotgun (WGS) entry which is preliminary data.</text>
</comment>